<gene>
    <name evidence="1" type="ORF">GCM10022278_34110</name>
</gene>
<dbReference type="Proteomes" id="UP001501337">
    <property type="component" value="Unassembled WGS sequence"/>
</dbReference>
<dbReference type="InterPro" id="IPR036388">
    <property type="entry name" value="WH-like_DNA-bd_sf"/>
</dbReference>
<reference evidence="2" key="1">
    <citation type="journal article" date="2019" name="Int. J. Syst. Evol. Microbiol.">
        <title>The Global Catalogue of Microorganisms (GCM) 10K type strain sequencing project: providing services to taxonomists for standard genome sequencing and annotation.</title>
        <authorList>
            <consortium name="The Broad Institute Genomics Platform"/>
            <consortium name="The Broad Institute Genome Sequencing Center for Infectious Disease"/>
            <person name="Wu L."/>
            <person name="Ma J."/>
        </authorList>
    </citation>
    <scope>NUCLEOTIDE SEQUENCE [LARGE SCALE GENOMIC DNA]</scope>
    <source>
        <strain evidence="2">JCM 17555</strain>
    </source>
</reference>
<dbReference type="NCBIfam" id="TIGR02944">
    <property type="entry name" value="suf_reg_Xantho"/>
    <property type="match status" value="1"/>
</dbReference>
<comment type="caution">
    <text evidence="1">The sequence shown here is derived from an EMBL/GenBank/DDBJ whole genome shotgun (WGS) entry which is preliminary data.</text>
</comment>
<dbReference type="PROSITE" id="PS01332">
    <property type="entry name" value="HTH_RRF2_1"/>
    <property type="match status" value="1"/>
</dbReference>
<dbReference type="PANTHER" id="PTHR33221:SF2">
    <property type="entry name" value="TRANSCRIPTIONAL REGULATOR"/>
    <property type="match status" value="1"/>
</dbReference>
<accession>A0ABP7Q058</accession>
<protein>
    <submittedName>
        <fullName evidence="1">SUF system Fe-S cluster assembly regulator</fullName>
    </submittedName>
</protein>
<keyword evidence="2" id="KW-1185">Reference proteome</keyword>
<dbReference type="SUPFAM" id="SSF46785">
    <property type="entry name" value="Winged helix' DNA-binding domain"/>
    <property type="match status" value="1"/>
</dbReference>
<sequence length="178" mass="19015">MMRLAKLADYGLVIAATLSRAETARAAEEPTSGSSSVGRLTELVKLEWVAEQTSLTIATTRKIMKLLVDGGIVVSERGMRGGYRLAAPAEQISLADVLSAVEGEVALTDCCSDSRQCDVISNCNVQRNWSVINGTVTSLFSAISLKDMSGQLTREDVVARVQNNQAAPGRIAMVQLAR</sequence>
<name>A0ABP7Q058_9GAMM</name>
<organism evidence="1 2">
    <name type="scientific">Allohahella marinimesophila</name>
    <dbReference type="NCBI Taxonomy" id="1054972"/>
    <lineage>
        <taxon>Bacteria</taxon>
        <taxon>Pseudomonadati</taxon>
        <taxon>Pseudomonadota</taxon>
        <taxon>Gammaproteobacteria</taxon>
        <taxon>Oceanospirillales</taxon>
        <taxon>Hahellaceae</taxon>
        <taxon>Allohahella</taxon>
    </lineage>
</organism>
<dbReference type="NCBIfam" id="TIGR00738">
    <property type="entry name" value="rrf2_super"/>
    <property type="match status" value="1"/>
</dbReference>
<dbReference type="InterPro" id="IPR014290">
    <property type="entry name" value="SUF_FeS_clus_asmbl_reg"/>
</dbReference>
<dbReference type="RefSeq" id="WP_344808639.1">
    <property type="nucleotide sequence ID" value="NZ_BAABBO010000018.1"/>
</dbReference>
<dbReference type="InterPro" id="IPR036390">
    <property type="entry name" value="WH_DNA-bd_sf"/>
</dbReference>
<evidence type="ECO:0000313" key="1">
    <source>
        <dbReference type="EMBL" id="GAA3974209.1"/>
    </source>
</evidence>
<dbReference type="EMBL" id="BAABBO010000018">
    <property type="protein sequence ID" value="GAA3974209.1"/>
    <property type="molecule type" value="Genomic_DNA"/>
</dbReference>
<dbReference type="Gene3D" id="1.10.10.10">
    <property type="entry name" value="Winged helix-like DNA-binding domain superfamily/Winged helix DNA-binding domain"/>
    <property type="match status" value="1"/>
</dbReference>
<dbReference type="Pfam" id="PF02082">
    <property type="entry name" value="Rrf2"/>
    <property type="match status" value="1"/>
</dbReference>
<dbReference type="InterPro" id="IPR000944">
    <property type="entry name" value="Tscrpt_reg_Rrf2"/>
</dbReference>
<dbReference type="PANTHER" id="PTHR33221">
    <property type="entry name" value="WINGED HELIX-TURN-HELIX TRANSCRIPTIONAL REGULATOR, RRF2 FAMILY"/>
    <property type="match status" value="1"/>
</dbReference>
<evidence type="ECO:0000313" key="2">
    <source>
        <dbReference type="Proteomes" id="UP001501337"/>
    </source>
</evidence>
<proteinExistence type="predicted"/>
<dbReference type="InterPro" id="IPR030489">
    <property type="entry name" value="TR_Rrf2-type_CS"/>
</dbReference>
<dbReference type="PROSITE" id="PS51197">
    <property type="entry name" value="HTH_RRF2_2"/>
    <property type="match status" value="1"/>
</dbReference>